<evidence type="ECO:0000313" key="2">
    <source>
        <dbReference type="Proteomes" id="UP000536179"/>
    </source>
</evidence>
<comment type="caution">
    <text evidence="1">The sequence shown here is derived from an EMBL/GenBank/DDBJ whole genome shotgun (WGS) entry which is preliminary data.</text>
</comment>
<protein>
    <submittedName>
        <fullName evidence="1">Uncharacterized protein</fullName>
    </submittedName>
</protein>
<reference evidence="1 2" key="1">
    <citation type="submission" date="2020-08" db="EMBL/GenBank/DDBJ databases">
        <title>Genomic Encyclopedia of Type Strains, Phase III (KMG-III): the genomes of soil and plant-associated and newly described type strains.</title>
        <authorList>
            <person name="Whitman W."/>
        </authorList>
    </citation>
    <scope>NUCLEOTIDE SEQUENCE [LARGE SCALE GENOMIC DNA]</scope>
    <source>
        <strain evidence="1 2">CECT 8075</strain>
    </source>
</reference>
<dbReference type="RefSeq" id="WP_184303183.1">
    <property type="nucleotide sequence ID" value="NZ_JACHXU010000003.1"/>
</dbReference>
<sequence>MSEPLLKIPNHHAASCGDPPIVNGAEGRCYIGYFENEHGEQWIFTRDRKTGTATLHGGDIGWNAAIDVTEGPSSHLILNVPESSWLNACLIASGRTKRD</sequence>
<gene>
    <name evidence="1" type="ORF">FHS27_001323</name>
</gene>
<dbReference type="AlphaFoldDB" id="A0A7W5H4U6"/>
<accession>A0A7W5H4U6</accession>
<proteinExistence type="predicted"/>
<name>A0A7W5H4U6_9BACT</name>
<dbReference type="Proteomes" id="UP000536179">
    <property type="component" value="Unassembled WGS sequence"/>
</dbReference>
<organism evidence="1 2">
    <name type="scientific">Aporhodopirellula rubra</name>
    <dbReference type="NCBI Taxonomy" id="980271"/>
    <lineage>
        <taxon>Bacteria</taxon>
        <taxon>Pseudomonadati</taxon>
        <taxon>Planctomycetota</taxon>
        <taxon>Planctomycetia</taxon>
        <taxon>Pirellulales</taxon>
        <taxon>Pirellulaceae</taxon>
        <taxon>Aporhodopirellula</taxon>
    </lineage>
</organism>
<evidence type="ECO:0000313" key="1">
    <source>
        <dbReference type="EMBL" id="MBB3205523.1"/>
    </source>
</evidence>
<keyword evidence="2" id="KW-1185">Reference proteome</keyword>
<dbReference type="EMBL" id="JACHXU010000003">
    <property type="protein sequence ID" value="MBB3205523.1"/>
    <property type="molecule type" value="Genomic_DNA"/>
</dbReference>